<evidence type="ECO:0000313" key="3">
    <source>
        <dbReference type="Proteomes" id="UP000189935"/>
    </source>
</evidence>
<evidence type="ECO:0000259" key="1">
    <source>
        <dbReference type="Pfam" id="PF05050"/>
    </source>
</evidence>
<dbReference type="NCBIfam" id="TIGR01444">
    <property type="entry name" value="fkbM_fam"/>
    <property type="match status" value="1"/>
</dbReference>
<organism evidence="2 3">
    <name type="scientific">Bradyrhizobium lablabi</name>
    <dbReference type="NCBI Taxonomy" id="722472"/>
    <lineage>
        <taxon>Bacteria</taxon>
        <taxon>Pseudomonadati</taxon>
        <taxon>Pseudomonadota</taxon>
        <taxon>Alphaproteobacteria</taxon>
        <taxon>Hyphomicrobiales</taxon>
        <taxon>Nitrobacteraceae</taxon>
        <taxon>Bradyrhizobium</taxon>
    </lineage>
</organism>
<dbReference type="GO" id="GO:0008168">
    <property type="term" value="F:methyltransferase activity"/>
    <property type="evidence" value="ECO:0007669"/>
    <property type="project" value="UniProtKB-KW"/>
</dbReference>
<protein>
    <submittedName>
        <fullName evidence="2">Methyltransferase, FkbM family</fullName>
    </submittedName>
</protein>
<dbReference type="InterPro" id="IPR029063">
    <property type="entry name" value="SAM-dependent_MTases_sf"/>
</dbReference>
<dbReference type="InterPro" id="IPR006342">
    <property type="entry name" value="FkbM_mtfrase"/>
</dbReference>
<dbReference type="EMBL" id="LT670844">
    <property type="protein sequence ID" value="SHM07711.1"/>
    <property type="molecule type" value="Genomic_DNA"/>
</dbReference>
<evidence type="ECO:0000313" key="2">
    <source>
        <dbReference type="EMBL" id="SHM07711.1"/>
    </source>
</evidence>
<sequence length="276" mass="31825">MAHHPDLIFDVGLHKGEDTDFYLKKGFKVVAFEADPDLVAHCRDHFQQPIADHRLRIIEGAVAPEAAGERIAFYKNLQKSEWGTIDQRWVERNEKFGTRSVKIEVGRVDLAEMFRTHGIPFYLKIDIEGADHLVLDELGRFEDRPPYISMEAEKVDFSQLVSELNLLKRLGYRTFKPVQQASIPGTRIATTTLRGEPLHHVFVDGASGPFGEDLSGRWLNYGECLRRFRAIFGLYRLFGDDGIVHDFRGGMRIPRLLSRLYRRQFPGWYDIHASLR</sequence>
<feature type="domain" description="Methyltransferase FkbM" evidence="1">
    <location>
        <begin position="10"/>
        <end position="173"/>
    </location>
</feature>
<accession>A0A1M7FUG1</accession>
<dbReference type="GO" id="GO:0032259">
    <property type="term" value="P:methylation"/>
    <property type="evidence" value="ECO:0007669"/>
    <property type="project" value="UniProtKB-KW"/>
</dbReference>
<proteinExistence type="predicted"/>
<dbReference type="Gene3D" id="3.40.50.150">
    <property type="entry name" value="Vaccinia Virus protein VP39"/>
    <property type="match status" value="1"/>
</dbReference>
<dbReference type="AlphaFoldDB" id="A0A1M7FUG1"/>
<gene>
    <name evidence="2" type="ORF">SAMN05444159_7608</name>
</gene>
<keyword evidence="2" id="KW-0808">Transferase</keyword>
<dbReference type="Proteomes" id="UP000189935">
    <property type="component" value="Chromosome I"/>
</dbReference>
<name>A0A1M7FUG1_9BRAD</name>
<keyword evidence="2" id="KW-0489">Methyltransferase</keyword>
<reference evidence="2 3" key="1">
    <citation type="submission" date="2016-11" db="EMBL/GenBank/DDBJ databases">
        <authorList>
            <person name="Jaros S."/>
            <person name="Januszkiewicz K."/>
            <person name="Wedrychowicz H."/>
        </authorList>
    </citation>
    <scope>NUCLEOTIDE SEQUENCE [LARGE SCALE GENOMIC DNA]</scope>
    <source>
        <strain evidence="2 3">GAS499</strain>
    </source>
</reference>
<dbReference type="Pfam" id="PF05050">
    <property type="entry name" value="Methyltransf_21"/>
    <property type="match status" value="1"/>
</dbReference>
<dbReference type="RefSeq" id="WP_172842183.1">
    <property type="nucleotide sequence ID" value="NZ_LT670844.1"/>
</dbReference>
<dbReference type="SUPFAM" id="SSF53335">
    <property type="entry name" value="S-adenosyl-L-methionine-dependent methyltransferases"/>
    <property type="match status" value="1"/>
</dbReference>